<dbReference type="Proteomes" id="UP000290289">
    <property type="component" value="Chromosome 3"/>
</dbReference>
<accession>A0A498K6Q3</accession>
<organism evidence="2 3">
    <name type="scientific">Malus domestica</name>
    <name type="common">Apple</name>
    <name type="synonym">Pyrus malus</name>
    <dbReference type="NCBI Taxonomy" id="3750"/>
    <lineage>
        <taxon>Eukaryota</taxon>
        <taxon>Viridiplantae</taxon>
        <taxon>Streptophyta</taxon>
        <taxon>Embryophyta</taxon>
        <taxon>Tracheophyta</taxon>
        <taxon>Spermatophyta</taxon>
        <taxon>Magnoliopsida</taxon>
        <taxon>eudicotyledons</taxon>
        <taxon>Gunneridae</taxon>
        <taxon>Pentapetalae</taxon>
        <taxon>rosids</taxon>
        <taxon>fabids</taxon>
        <taxon>Rosales</taxon>
        <taxon>Rosaceae</taxon>
        <taxon>Amygdaloideae</taxon>
        <taxon>Maleae</taxon>
        <taxon>Malus</taxon>
    </lineage>
</organism>
<protein>
    <submittedName>
        <fullName evidence="2">Uncharacterized protein</fullName>
    </submittedName>
</protein>
<evidence type="ECO:0000313" key="3">
    <source>
        <dbReference type="Proteomes" id="UP000290289"/>
    </source>
</evidence>
<dbReference type="AlphaFoldDB" id="A0A498K6Q3"/>
<name>A0A498K6Q3_MALDO</name>
<keyword evidence="1" id="KW-1133">Transmembrane helix</keyword>
<evidence type="ECO:0000313" key="2">
    <source>
        <dbReference type="EMBL" id="RXI03880.1"/>
    </source>
</evidence>
<keyword evidence="1" id="KW-0812">Transmembrane</keyword>
<keyword evidence="3" id="KW-1185">Reference proteome</keyword>
<proteinExistence type="predicted"/>
<dbReference type="EMBL" id="RDQH01000329">
    <property type="protein sequence ID" value="RXI03880.1"/>
    <property type="molecule type" value="Genomic_DNA"/>
</dbReference>
<comment type="caution">
    <text evidence="2">The sequence shown here is derived from an EMBL/GenBank/DDBJ whole genome shotgun (WGS) entry which is preliminary data.</text>
</comment>
<sequence length="66" mass="7481">MGFLFKFFGCDFGDFVCSFGFWLMMVNLVLFSVSGDRIFRICDFSLKPAKTSVFEVGAFGIPQVFI</sequence>
<keyword evidence="1" id="KW-0472">Membrane</keyword>
<reference evidence="2 3" key="1">
    <citation type="submission" date="2018-10" db="EMBL/GenBank/DDBJ databases">
        <title>A high-quality apple genome assembly.</title>
        <authorList>
            <person name="Hu J."/>
        </authorList>
    </citation>
    <scope>NUCLEOTIDE SEQUENCE [LARGE SCALE GENOMIC DNA]</scope>
    <source>
        <strain evidence="3">cv. HFTH1</strain>
        <tissue evidence="2">Young leaf</tissue>
    </source>
</reference>
<evidence type="ECO:0000256" key="1">
    <source>
        <dbReference type="SAM" id="Phobius"/>
    </source>
</evidence>
<gene>
    <name evidence="2" type="ORF">DVH24_038154</name>
</gene>
<feature type="transmembrane region" description="Helical" evidence="1">
    <location>
        <begin position="12"/>
        <end position="31"/>
    </location>
</feature>